<dbReference type="InterPro" id="IPR015424">
    <property type="entry name" value="PyrdxlP-dep_Trfase"/>
</dbReference>
<proteinExistence type="predicted"/>
<dbReference type="InterPro" id="IPR015422">
    <property type="entry name" value="PyrdxlP-dep_Trfase_small"/>
</dbReference>
<reference evidence="3 4" key="1">
    <citation type="submission" date="2018-07" db="EMBL/GenBank/DDBJ databases">
        <title>Dyella monticola sp. nov. and Dyella psychrodurans sp. nov. isolated from monsoon evergreen broad-leaved forest soil of Dinghu Mountain, China.</title>
        <authorList>
            <person name="Gao Z."/>
            <person name="Qiu L."/>
        </authorList>
    </citation>
    <scope>NUCLEOTIDE SEQUENCE [LARGE SCALE GENOMIC DNA]</scope>
    <source>
        <strain evidence="3 4">4MSK11</strain>
    </source>
</reference>
<name>A0A370X7A4_9GAMM</name>
<feature type="domain" description="Aminotransferase class V" evidence="2">
    <location>
        <begin position="2"/>
        <end position="373"/>
    </location>
</feature>
<dbReference type="Proteomes" id="UP000255334">
    <property type="component" value="Unassembled WGS sequence"/>
</dbReference>
<dbReference type="Pfam" id="PF00266">
    <property type="entry name" value="Aminotran_5"/>
    <property type="match status" value="1"/>
</dbReference>
<evidence type="ECO:0000259" key="2">
    <source>
        <dbReference type="Pfam" id="PF00266"/>
    </source>
</evidence>
<protein>
    <submittedName>
        <fullName evidence="3">Aminotransferase class V-fold PLP-dependent enzyme</fullName>
    </submittedName>
</protein>
<dbReference type="OrthoDB" id="9808002at2"/>
<keyword evidence="3" id="KW-0032">Aminotransferase</keyword>
<dbReference type="Gene3D" id="3.40.640.10">
    <property type="entry name" value="Type I PLP-dependent aspartate aminotransferase-like (Major domain)"/>
    <property type="match status" value="1"/>
</dbReference>
<sequence>MHYLDNAATSWPKPEIVYESLDQGFRQFLSAKRGTSQTSRHGAAALDAARQTLAELLHVPDASRIVFTGGCTQALNLAIQAFPWQPGDGIVISALEHHALSRPVRKVAREKQLEFYVVPYTDEEPFSLDAYEQLLRTKPNIRLVATMHASNVIGSILPVEAIGRLARQYGKYYLLDAAQSAGALPIDAQRFNADMIALPAHKSLYGPPGIGALYVSENVPLQTFMEGGTGSDSGEHAVRLVVPDMFEVGTIPMPQIHAMAAGAEWVMETGIETIRQHETRLLQHLLDGLKALPEVIVYGHTHVERKTPVVSFNLIGKQPKSVGELLFDRYDIALRAGFHCAPMAHQAIGTLPLGGTIRASLGYYTTLDDVDALLNALGHIGDVTHHSDRKDSLSEERQPR</sequence>
<accession>A0A370X7A4</accession>
<dbReference type="RefSeq" id="WP_115478059.1">
    <property type="nucleotide sequence ID" value="NZ_QRBF01000003.1"/>
</dbReference>
<dbReference type="Gene3D" id="3.90.1150.10">
    <property type="entry name" value="Aspartate Aminotransferase, domain 1"/>
    <property type="match status" value="1"/>
</dbReference>
<keyword evidence="3" id="KW-0808">Transferase</keyword>
<evidence type="ECO:0000313" key="4">
    <source>
        <dbReference type="Proteomes" id="UP000255334"/>
    </source>
</evidence>
<dbReference type="SUPFAM" id="SSF53383">
    <property type="entry name" value="PLP-dependent transferases"/>
    <property type="match status" value="1"/>
</dbReference>
<gene>
    <name evidence="3" type="ORF">DWU99_10980</name>
</gene>
<dbReference type="GO" id="GO:0008483">
    <property type="term" value="F:transaminase activity"/>
    <property type="evidence" value="ECO:0007669"/>
    <property type="project" value="UniProtKB-KW"/>
</dbReference>
<keyword evidence="1" id="KW-0663">Pyridoxal phosphate</keyword>
<dbReference type="InterPro" id="IPR015421">
    <property type="entry name" value="PyrdxlP-dep_Trfase_major"/>
</dbReference>
<keyword evidence="4" id="KW-1185">Reference proteome</keyword>
<evidence type="ECO:0000313" key="3">
    <source>
        <dbReference type="EMBL" id="RDS84258.1"/>
    </source>
</evidence>
<dbReference type="EMBL" id="QRBF01000003">
    <property type="protein sequence ID" value="RDS84258.1"/>
    <property type="molecule type" value="Genomic_DNA"/>
</dbReference>
<dbReference type="InterPro" id="IPR000192">
    <property type="entry name" value="Aminotrans_V_dom"/>
</dbReference>
<dbReference type="AlphaFoldDB" id="A0A370X7A4"/>
<comment type="caution">
    <text evidence="3">The sequence shown here is derived from an EMBL/GenBank/DDBJ whole genome shotgun (WGS) entry which is preliminary data.</text>
</comment>
<organism evidence="3 4">
    <name type="scientific">Dyella psychrodurans</name>
    <dbReference type="NCBI Taxonomy" id="1927960"/>
    <lineage>
        <taxon>Bacteria</taxon>
        <taxon>Pseudomonadati</taxon>
        <taxon>Pseudomonadota</taxon>
        <taxon>Gammaproteobacteria</taxon>
        <taxon>Lysobacterales</taxon>
        <taxon>Rhodanobacteraceae</taxon>
        <taxon>Dyella</taxon>
    </lineage>
</organism>
<dbReference type="PANTHER" id="PTHR43586">
    <property type="entry name" value="CYSTEINE DESULFURASE"/>
    <property type="match status" value="1"/>
</dbReference>
<dbReference type="PANTHER" id="PTHR43586:SF4">
    <property type="entry name" value="ISOPENICILLIN N EPIMERASE"/>
    <property type="match status" value="1"/>
</dbReference>
<evidence type="ECO:0000256" key="1">
    <source>
        <dbReference type="ARBA" id="ARBA00022898"/>
    </source>
</evidence>